<keyword evidence="3" id="KW-0106">Calcium</keyword>
<keyword evidence="1" id="KW-0479">Metal-binding</keyword>
<dbReference type="InterPro" id="IPR011992">
    <property type="entry name" value="EF-hand-dom_pair"/>
</dbReference>
<dbReference type="Gene3D" id="1.10.238.10">
    <property type="entry name" value="EF-hand"/>
    <property type="match status" value="1"/>
</dbReference>
<evidence type="ECO:0000256" key="1">
    <source>
        <dbReference type="ARBA" id="ARBA00022723"/>
    </source>
</evidence>
<dbReference type="CDD" id="cd00051">
    <property type="entry name" value="EFh"/>
    <property type="match status" value="1"/>
</dbReference>
<dbReference type="SUPFAM" id="SSF47473">
    <property type="entry name" value="EF-hand"/>
    <property type="match status" value="1"/>
</dbReference>
<feature type="domain" description="EF-hand" evidence="4">
    <location>
        <begin position="87"/>
        <end position="121"/>
    </location>
</feature>
<dbReference type="InterPro" id="IPR039647">
    <property type="entry name" value="EF_hand_pair_protein_CML-like"/>
</dbReference>
<dbReference type="EMBL" id="OZ021739">
    <property type="protein sequence ID" value="CAK9322675.1"/>
    <property type="molecule type" value="Genomic_DNA"/>
</dbReference>
<dbReference type="Pfam" id="PF13499">
    <property type="entry name" value="EF-hand_7"/>
    <property type="match status" value="1"/>
</dbReference>
<protein>
    <recommendedName>
        <fullName evidence="4">EF-hand domain-containing protein</fullName>
    </recommendedName>
</protein>
<evidence type="ECO:0000256" key="2">
    <source>
        <dbReference type="ARBA" id="ARBA00022737"/>
    </source>
</evidence>
<dbReference type="PROSITE" id="PS50222">
    <property type="entry name" value="EF_HAND_2"/>
    <property type="match status" value="2"/>
</dbReference>
<dbReference type="PANTHER" id="PTHR10891">
    <property type="entry name" value="EF-HAND CALCIUM-BINDING DOMAIN CONTAINING PROTEIN"/>
    <property type="match status" value="1"/>
</dbReference>
<dbReference type="InterPro" id="IPR002048">
    <property type="entry name" value="EF_hand_dom"/>
</dbReference>
<gene>
    <name evidence="5" type="ORF">CITCOLO1_LOCUS14833</name>
</gene>
<dbReference type="Proteomes" id="UP001642487">
    <property type="component" value="Chromosome 5"/>
</dbReference>
<dbReference type="PROSITE" id="PS00018">
    <property type="entry name" value="EF_HAND_1"/>
    <property type="match status" value="2"/>
</dbReference>
<name>A0ABP0YST7_9ROSI</name>
<accession>A0ABP0YST7</accession>
<evidence type="ECO:0000259" key="4">
    <source>
        <dbReference type="PROSITE" id="PS50222"/>
    </source>
</evidence>
<evidence type="ECO:0000313" key="6">
    <source>
        <dbReference type="Proteomes" id="UP001642487"/>
    </source>
</evidence>
<evidence type="ECO:0000256" key="3">
    <source>
        <dbReference type="ARBA" id="ARBA00022837"/>
    </source>
</evidence>
<proteinExistence type="predicted"/>
<sequence length="121" mass="14168">MIREEVRFVMEKLELFCIPEEDDDVDDVEEFGECFGGDEITAMFEENEPSFEELKQTFNVFDRNRDGFIDAEELHKVLGLLGSNKGIFIHDCKRMIARFDHNNDGKIDFNEFVKFMEVALS</sequence>
<evidence type="ECO:0000313" key="5">
    <source>
        <dbReference type="EMBL" id="CAK9322675.1"/>
    </source>
</evidence>
<keyword evidence="6" id="KW-1185">Reference proteome</keyword>
<reference evidence="5 6" key="1">
    <citation type="submission" date="2024-03" db="EMBL/GenBank/DDBJ databases">
        <authorList>
            <person name="Gkanogiannis A."/>
            <person name="Becerra Lopez-Lavalle L."/>
        </authorList>
    </citation>
    <scope>NUCLEOTIDE SEQUENCE [LARGE SCALE GENOMIC DNA]</scope>
</reference>
<feature type="domain" description="EF-hand" evidence="4">
    <location>
        <begin position="49"/>
        <end position="84"/>
    </location>
</feature>
<dbReference type="SMART" id="SM00054">
    <property type="entry name" value="EFh"/>
    <property type="match status" value="2"/>
</dbReference>
<dbReference type="InterPro" id="IPR018247">
    <property type="entry name" value="EF_Hand_1_Ca_BS"/>
</dbReference>
<keyword evidence="2" id="KW-0677">Repeat</keyword>
<organism evidence="5 6">
    <name type="scientific">Citrullus colocynthis</name>
    <name type="common">colocynth</name>
    <dbReference type="NCBI Taxonomy" id="252529"/>
    <lineage>
        <taxon>Eukaryota</taxon>
        <taxon>Viridiplantae</taxon>
        <taxon>Streptophyta</taxon>
        <taxon>Embryophyta</taxon>
        <taxon>Tracheophyta</taxon>
        <taxon>Spermatophyta</taxon>
        <taxon>Magnoliopsida</taxon>
        <taxon>eudicotyledons</taxon>
        <taxon>Gunneridae</taxon>
        <taxon>Pentapetalae</taxon>
        <taxon>rosids</taxon>
        <taxon>fabids</taxon>
        <taxon>Cucurbitales</taxon>
        <taxon>Cucurbitaceae</taxon>
        <taxon>Benincaseae</taxon>
        <taxon>Citrullus</taxon>
    </lineage>
</organism>